<name>A0A0E0EX31_9ORYZ</name>
<keyword evidence="3" id="KW-1185">Reference proteome</keyword>
<feature type="compositionally biased region" description="Low complexity" evidence="1">
    <location>
        <begin position="162"/>
        <end position="175"/>
    </location>
</feature>
<accession>A0A0E0EX31</accession>
<feature type="compositionally biased region" description="Basic residues" evidence="1">
    <location>
        <begin position="192"/>
        <end position="204"/>
    </location>
</feature>
<reference evidence="2" key="2">
    <citation type="submission" date="2018-05" db="EMBL/GenBank/DDBJ databases">
        <title>OmerRS3 (Oryza meridionalis Reference Sequence Version 3).</title>
        <authorList>
            <person name="Zhang J."/>
            <person name="Kudrna D."/>
            <person name="Lee S."/>
            <person name="Talag J."/>
            <person name="Welchert J."/>
            <person name="Wing R.A."/>
        </authorList>
    </citation>
    <scope>NUCLEOTIDE SEQUENCE [LARGE SCALE GENOMIC DNA]</scope>
    <source>
        <strain evidence="2">cv. OR44</strain>
    </source>
</reference>
<dbReference type="AlphaFoldDB" id="A0A0E0EX31"/>
<protein>
    <submittedName>
        <fullName evidence="2">Uncharacterized protein</fullName>
    </submittedName>
</protein>
<organism evidence="2">
    <name type="scientific">Oryza meridionalis</name>
    <dbReference type="NCBI Taxonomy" id="40149"/>
    <lineage>
        <taxon>Eukaryota</taxon>
        <taxon>Viridiplantae</taxon>
        <taxon>Streptophyta</taxon>
        <taxon>Embryophyta</taxon>
        <taxon>Tracheophyta</taxon>
        <taxon>Spermatophyta</taxon>
        <taxon>Magnoliopsida</taxon>
        <taxon>Liliopsida</taxon>
        <taxon>Poales</taxon>
        <taxon>Poaceae</taxon>
        <taxon>BOP clade</taxon>
        <taxon>Oryzoideae</taxon>
        <taxon>Oryzeae</taxon>
        <taxon>Oryzinae</taxon>
        <taxon>Oryza</taxon>
    </lineage>
</organism>
<evidence type="ECO:0000313" key="3">
    <source>
        <dbReference type="Proteomes" id="UP000008021"/>
    </source>
</evidence>
<proteinExistence type="predicted"/>
<feature type="region of interest" description="Disordered" evidence="1">
    <location>
        <begin position="140"/>
        <end position="204"/>
    </location>
</feature>
<evidence type="ECO:0000313" key="2">
    <source>
        <dbReference type="EnsemblPlants" id="OMERI10G05420.1"/>
    </source>
</evidence>
<evidence type="ECO:0000256" key="1">
    <source>
        <dbReference type="SAM" id="MobiDB-lite"/>
    </source>
</evidence>
<dbReference type="Proteomes" id="UP000008021">
    <property type="component" value="Chromosome 10"/>
</dbReference>
<feature type="region of interest" description="Disordered" evidence="1">
    <location>
        <begin position="55"/>
        <end position="127"/>
    </location>
</feature>
<feature type="compositionally biased region" description="Pro residues" evidence="1">
    <location>
        <begin position="151"/>
        <end position="160"/>
    </location>
</feature>
<dbReference type="HOGENOM" id="CLU_1345097_0_0_1"/>
<dbReference type="Gramene" id="OMERI10G05420.1">
    <property type="protein sequence ID" value="OMERI10G05420.1"/>
    <property type="gene ID" value="OMERI10G05420"/>
</dbReference>
<dbReference type="STRING" id="40149.A0A0E0EX31"/>
<sequence>MASLVPVEVTPVDEIGGSEHSIRNAPCPVEVTPLNEVGVGEHGVRDAACPIEVTPVDEVGAREQGGASVAGPEGHNEGGAGGERRWRGGGGGRRSDETPIRGEGGAEDGDGEEGVDQPTRCHHRPPLLSFQPLLTCEAVPNESPLRSSSPVPAPCFPPLQLPATAATGPGEPAAPVHASHSRLPCPASHSSSSRRRWRSVAKAG</sequence>
<reference evidence="2" key="1">
    <citation type="submission" date="2015-04" db="UniProtKB">
        <authorList>
            <consortium name="EnsemblPlants"/>
        </authorList>
    </citation>
    <scope>IDENTIFICATION</scope>
</reference>
<dbReference type="EnsemblPlants" id="OMERI10G05420.1">
    <property type="protein sequence ID" value="OMERI10G05420.1"/>
    <property type="gene ID" value="OMERI10G05420"/>
</dbReference>
<feature type="compositionally biased region" description="Acidic residues" evidence="1">
    <location>
        <begin position="105"/>
        <end position="115"/>
    </location>
</feature>